<evidence type="ECO:0000256" key="1">
    <source>
        <dbReference type="SAM" id="Coils"/>
    </source>
</evidence>
<dbReference type="Gene3D" id="3.40.50.300">
    <property type="entry name" value="P-loop containing nucleotide triphosphate hydrolases"/>
    <property type="match status" value="1"/>
</dbReference>
<proteinExistence type="predicted"/>
<dbReference type="GO" id="GO:0005525">
    <property type="term" value="F:GTP binding"/>
    <property type="evidence" value="ECO:0007669"/>
    <property type="project" value="InterPro"/>
</dbReference>
<dbReference type="GO" id="GO:0003924">
    <property type="term" value="F:GTPase activity"/>
    <property type="evidence" value="ECO:0007669"/>
    <property type="project" value="InterPro"/>
</dbReference>
<feature type="compositionally biased region" description="Polar residues" evidence="2">
    <location>
        <begin position="788"/>
        <end position="800"/>
    </location>
</feature>
<feature type="coiled-coil region" evidence="1">
    <location>
        <begin position="592"/>
        <end position="641"/>
    </location>
</feature>
<evidence type="ECO:0000313" key="5">
    <source>
        <dbReference type="Proteomes" id="UP000053237"/>
    </source>
</evidence>
<protein>
    <recommendedName>
        <fullName evidence="3">Guanylate-binding protein N-terminal domain-containing protein</fullName>
    </recommendedName>
</protein>
<keyword evidence="5" id="KW-1185">Reference proteome</keyword>
<dbReference type="Pfam" id="PF02263">
    <property type="entry name" value="GBP"/>
    <property type="match status" value="1"/>
</dbReference>
<evidence type="ECO:0000313" key="4">
    <source>
        <dbReference type="EMBL" id="CCI44167.1"/>
    </source>
</evidence>
<dbReference type="InterPro" id="IPR015894">
    <property type="entry name" value="Guanylate-bd_N"/>
</dbReference>
<dbReference type="InterPro" id="IPR027417">
    <property type="entry name" value="P-loop_NTPase"/>
</dbReference>
<evidence type="ECO:0000259" key="3">
    <source>
        <dbReference type="Pfam" id="PF02263"/>
    </source>
</evidence>
<dbReference type="OrthoDB" id="126732at2759"/>
<name>A0A024GCV8_9STRA</name>
<keyword evidence="1" id="KW-0175">Coiled coil</keyword>
<organism evidence="4 5">
    <name type="scientific">Albugo candida</name>
    <dbReference type="NCBI Taxonomy" id="65357"/>
    <lineage>
        <taxon>Eukaryota</taxon>
        <taxon>Sar</taxon>
        <taxon>Stramenopiles</taxon>
        <taxon>Oomycota</taxon>
        <taxon>Peronosporomycetes</taxon>
        <taxon>Albuginales</taxon>
        <taxon>Albuginaceae</taxon>
        <taxon>Albugo</taxon>
    </lineage>
</organism>
<dbReference type="Proteomes" id="UP000053237">
    <property type="component" value="Unassembled WGS sequence"/>
</dbReference>
<reference evidence="4 5" key="1">
    <citation type="submission" date="2012-05" db="EMBL/GenBank/DDBJ databases">
        <title>Recombination and specialization in a pathogen metapopulation.</title>
        <authorList>
            <person name="Gardiner A."/>
            <person name="Kemen E."/>
            <person name="Schultz-Larsen T."/>
            <person name="MacLean D."/>
            <person name="Van Oosterhout C."/>
            <person name="Jones J.D.G."/>
        </authorList>
    </citation>
    <scope>NUCLEOTIDE SEQUENCE [LARGE SCALE GENOMIC DNA]</scope>
    <source>
        <strain evidence="4 5">Ac Nc2</strain>
    </source>
</reference>
<accession>A0A024GCV8</accession>
<dbReference type="EMBL" id="CAIX01000063">
    <property type="protein sequence ID" value="CCI44167.1"/>
    <property type="molecule type" value="Genomic_DNA"/>
</dbReference>
<feature type="region of interest" description="Disordered" evidence="2">
    <location>
        <begin position="771"/>
        <end position="806"/>
    </location>
</feature>
<evidence type="ECO:0000256" key="2">
    <source>
        <dbReference type="SAM" id="MobiDB-lite"/>
    </source>
</evidence>
<dbReference type="PANTHER" id="PTHR10751">
    <property type="entry name" value="GUANYLATE BINDING PROTEIN"/>
    <property type="match status" value="1"/>
</dbReference>
<sequence length="1458" mass="166702">MQNFDEKRVREWECVPLLRYSYAIGDNVLWEVDTDAIRSLNSQLKTYPLTQIIALTGTTTNNQFMQAIFESYCSSVSSSNVAIWLWKEKETKEEKGDANMLTENDQIKVLTLLMLLSSVFIYQLDGVCSIESFKKQLLPWLQQMPECCRIRSNTQEPQHVLDDLGTHTPSFIFACPNFKSKWRMRSDGRKYGYQEFLAQILADEEGFNDEIVMRNTVRMYLKLIFPKHYLTGFSRMTETTNESLTTGEKEDHIPSFRSQFRKELDDFWQHFLSKECMLHNFGMRKPIRGGKGWCAMLSAYVNALNRSKPLVIQEAVNAHANALVNKALGEAKRLFHDQFLIQLCGEPNKPHDVGKDVEMSDISKAGILTTKRDIMTHYFKVIQDTDINTFLDVECNVLPASVDPPMLKSYREEWQTQCAALLQKLLQHNEQNSILFCETLIKSLLPNDLEEMTKEIDNRPRELFCDGIMAVLSRYQSNIDQMLNTYKSEAVGPSRGEVLEQTMTTSLYKSIVSMGKTMLRKYEAYLREMKSELGQIECDLAQVSMPPLIDSSDGNSSGGVFNGEDQKRLYEAELDQATQQWSDVRSLLRSELETKKGYLENLQLEMQTMNKKHELRVDILEQELKSERSRLDEALKKAQDDRRGADLHVQGVSEQVLDKEREFFHEERVLLDQQQGLLNRIVQLERELVQQKTKHMQAMFNLETQHLKDADALKQQHTDFSRQLKTQGRTDSNVLRQAYQKRKANLRKDVSDIDREICHLEEKLRLLSTGIRPPDRERATTAPEVRQYNRTDVSTTSSGTAEAAEGSKDRCWEGRVMSVKSFFLLQRRRKTMTSAGTADGSVLEKLTVLCALSTTSGRILSHWCHRRWQQDPSLPPFSFSSLALLVASVYALGKQESSGRMDCWPCWKVVYISNQPNHVMVLLAVPTSNASETFLDWMEFKCWILLSEILDQFGAILPELLKVEEQKLLLMAHSYTLGNALENTNTTRDQELRSSGGAMLNVSMVQEIIHFSFEMLTEKLKGTIDHFEAYGRPITEEDISKPRISRAILYHARRKRSMYEFPEPDEAVKSSISGSCYVSELIQVGADALDELCQLASSSEFILFIPRRYPLASSTESFRIAMHSSATSGPFVSVICFSCPIDTFAMKWSSDYVRSISQCPKLGQCIERAHKRISGYEFSLGKEHVPASVQKLLSLLLDCHDFKASLTLDDIEATQDDNTTIIAQSQASSNCVQTIASKRLTAEADTDSLTVRITRQKSIDHTLIRVPKWITKRKVDNEISSIRTRANCKHIPNFYHAATVSLRRLKHRASLPFEIVSKEAPRCLEARQMDKLARNQSLHAQNEYTIATKALQNAMEMHLSTCKRQNGNEEKDSKERLEMERDDCTESLFDDVNVPLAPPSFTAQHSLTGGGIESQPTISQVDTQHFDWTRGTLPSIEMARRMQPENGLMRISSDFRKC</sequence>
<dbReference type="InParanoid" id="A0A024GCV8"/>
<feature type="domain" description="Guanylate-binding protein N-terminal" evidence="3">
    <location>
        <begin position="95"/>
        <end position="273"/>
    </location>
</feature>
<gene>
    <name evidence="4" type="ORF">BN9_049510</name>
</gene>
<comment type="caution">
    <text evidence="4">The sequence shown here is derived from an EMBL/GenBank/DDBJ whole genome shotgun (WGS) entry which is preliminary data.</text>
</comment>